<dbReference type="SUPFAM" id="SSF53850">
    <property type="entry name" value="Periplasmic binding protein-like II"/>
    <property type="match status" value="1"/>
</dbReference>
<gene>
    <name evidence="1" type="ORF">KSF_077440</name>
</gene>
<protein>
    <submittedName>
        <fullName evidence="1">ABC transporter substrate-binding protein</fullName>
    </submittedName>
</protein>
<dbReference type="InterPro" id="IPR050490">
    <property type="entry name" value="Bact_solute-bd_prot1"/>
</dbReference>
<dbReference type="PANTHER" id="PTHR43649:SF12">
    <property type="entry name" value="DIACETYLCHITOBIOSE BINDING PROTEIN DASA"/>
    <property type="match status" value="1"/>
</dbReference>
<proteinExistence type="predicted"/>
<dbReference type="InterPro" id="IPR006059">
    <property type="entry name" value="SBP"/>
</dbReference>
<keyword evidence="2" id="KW-1185">Reference proteome</keyword>
<dbReference type="AlphaFoldDB" id="A0A8J3IX63"/>
<dbReference type="InterPro" id="IPR006311">
    <property type="entry name" value="TAT_signal"/>
</dbReference>
<dbReference type="PROSITE" id="PS51318">
    <property type="entry name" value="TAT"/>
    <property type="match status" value="1"/>
</dbReference>
<organism evidence="1 2">
    <name type="scientific">Reticulibacter mediterranei</name>
    <dbReference type="NCBI Taxonomy" id="2778369"/>
    <lineage>
        <taxon>Bacteria</taxon>
        <taxon>Bacillati</taxon>
        <taxon>Chloroflexota</taxon>
        <taxon>Ktedonobacteria</taxon>
        <taxon>Ktedonobacterales</taxon>
        <taxon>Reticulibacteraceae</taxon>
        <taxon>Reticulibacter</taxon>
    </lineage>
</organism>
<sequence>MEHQKNDAIMHDLEREMMKRGYSRRDFVKIASALGVSGLLAACGGSVKPQTDAGKSAAGTPTQASKSLYDINDANGLQWPKTAVAEPTSKVQLSIAHAWDAPFWTRQQQFDELFMKRHPNITISAENTQWADFLQKYVAQAAGGTLPDVMYCHFSWIQQFVTQGSMLALDDYIAKQPDFNIGDFTKPSLGFYKRAGKLYGVAYDCGPGLLFYNKDMFDKAGVKYPTADWTFDDLKAAAIKMVGGSGASKTFGYIGTPTPNDSTIAPAYLYPFGGQYVNEPAETECLINKPEAVKAMEWWMELRLKYNAVPSPGEQQAMTAQQTDAFTLGRCAMMINGSWATPALSQNANFKWDIAPWPKGPVKHSTFAAGSAYTIAKGSQHPDAAWIYLNEYLSTAGQSFMWGMTGRGSPARSSAWESYFKSKYAPANAKVVLDSLNSFASNEILFQPTTPKVTNTAKAIWDRVDAGQLPVKDALDQLVQQLNPILAANK</sequence>
<evidence type="ECO:0000313" key="2">
    <source>
        <dbReference type="Proteomes" id="UP000597444"/>
    </source>
</evidence>
<dbReference type="Pfam" id="PF01547">
    <property type="entry name" value="SBP_bac_1"/>
    <property type="match status" value="1"/>
</dbReference>
<evidence type="ECO:0000313" key="1">
    <source>
        <dbReference type="EMBL" id="GHO97696.1"/>
    </source>
</evidence>
<comment type="caution">
    <text evidence="1">The sequence shown here is derived from an EMBL/GenBank/DDBJ whole genome shotgun (WGS) entry which is preliminary data.</text>
</comment>
<dbReference type="Proteomes" id="UP000597444">
    <property type="component" value="Unassembled WGS sequence"/>
</dbReference>
<dbReference type="CDD" id="cd13585">
    <property type="entry name" value="PBP2_TMBP_like"/>
    <property type="match status" value="1"/>
</dbReference>
<name>A0A8J3IX63_9CHLR</name>
<dbReference type="PANTHER" id="PTHR43649">
    <property type="entry name" value="ARABINOSE-BINDING PROTEIN-RELATED"/>
    <property type="match status" value="1"/>
</dbReference>
<accession>A0A8J3IX63</accession>
<dbReference type="Gene3D" id="3.40.190.10">
    <property type="entry name" value="Periplasmic binding protein-like II"/>
    <property type="match status" value="1"/>
</dbReference>
<dbReference type="EMBL" id="BNJK01000002">
    <property type="protein sequence ID" value="GHO97696.1"/>
    <property type="molecule type" value="Genomic_DNA"/>
</dbReference>
<reference evidence="1" key="1">
    <citation type="submission" date="2020-10" db="EMBL/GenBank/DDBJ databases">
        <title>Taxonomic study of unclassified bacteria belonging to the class Ktedonobacteria.</title>
        <authorList>
            <person name="Yabe S."/>
            <person name="Wang C.M."/>
            <person name="Zheng Y."/>
            <person name="Sakai Y."/>
            <person name="Cavaletti L."/>
            <person name="Monciardini P."/>
            <person name="Donadio S."/>
        </authorList>
    </citation>
    <scope>NUCLEOTIDE SEQUENCE</scope>
    <source>
        <strain evidence="1">ID150040</strain>
    </source>
</reference>
<dbReference type="RefSeq" id="WP_220208476.1">
    <property type="nucleotide sequence ID" value="NZ_BNJK01000002.1"/>
</dbReference>